<dbReference type="Pfam" id="PF07690">
    <property type="entry name" value="MFS_1"/>
    <property type="match status" value="1"/>
</dbReference>
<dbReference type="EMBL" id="WBVQ01000001">
    <property type="protein sequence ID" value="KAB2817343.1"/>
    <property type="molecule type" value="Genomic_DNA"/>
</dbReference>
<evidence type="ECO:0000256" key="3">
    <source>
        <dbReference type="ARBA" id="ARBA00022989"/>
    </source>
</evidence>
<protein>
    <submittedName>
        <fullName evidence="7">MFS transporter</fullName>
    </submittedName>
</protein>
<organism evidence="7 8">
    <name type="scientific">Phaeocystidibacter marisrubri</name>
    <dbReference type="NCBI Taxonomy" id="1577780"/>
    <lineage>
        <taxon>Bacteria</taxon>
        <taxon>Pseudomonadati</taxon>
        <taxon>Bacteroidota</taxon>
        <taxon>Flavobacteriia</taxon>
        <taxon>Flavobacteriales</taxon>
        <taxon>Phaeocystidibacteraceae</taxon>
        <taxon>Phaeocystidibacter</taxon>
    </lineage>
</organism>
<feature type="transmembrane region" description="Helical" evidence="5">
    <location>
        <begin position="248"/>
        <end position="269"/>
    </location>
</feature>
<comment type="subcellular location">
    <subcellularLocation>
        <location evidence="1">Membrane</location>
        <topology evidence="1">Multi-pass membrane protein</topology>
    </subcellularLocation>
</comment>
<evidence type="ECO:0000259" key="6">
    <source>
        <dbReference type="PROSITE" id="PS50850"/>
    </source>
</evidence>
<keyword evidence="2 5" id="KW-0812">Transmembrane</keyword>
<reference evidence="7 8" key="1">
    <citation type="submission" date="2019-10" db="EMBL/GenBank/DDBJ databases">
        <title>Genome sequence of Phaeocystidibacter marisrubri JCM30614 (type strain).</title>
        <authorList>
            <person name="Bowman J.P."/>
        </authorList>
    </citation>
    <scope>NUCLEOTIDE SEQUENCE [LARGE SCALE GENOMIC DNA]</scope>
    <source>
        <strain evidence="7 8">JCM 30614</strain>
    </source>
</reference>
<feature type="transmembrane region" description="Helical" evidence="5">
    <location>
        <begin position="306"/>
        <end position="327"/>
    </location>
</feature>
<dbReference type="RefSeq" id="WP_151691914.1">
    <property type="nucleotide sequence ID" value="NZ_BMGX01000002.1"/>
</dbReference>
<gene>
    <name evidence="7" type="ORF">F8C82_02825</name>
</gene>
<dbReference type="PRINTS" id="PR01035">
    <property type="entry name" value="TCRTETA"/>
</dbReference>
<dbReference type="CDD" id="cd17330">
    <property type="entry name" value="MFS_SLC46_TetA_like"/>
    <property type="match status" value="1"/>
</dbReference>
<feature type="transmembrane region" description="Helical" evidence="5">
    <location>
        <begin position="42"/>
        <end position="62"/>
    </location>
</feature>
<dbReference type="InterPro" id="IPR036259">
    <property type="entry name" value="MFS_trans_sf"/>
</dbReference>
<evidence type="ECO:0000256" key="5">
    <source>
        <dbReference type="SAM" id="Phobius"/>
    </source>
</evidence>
<evidence type="ECO:0000256" key="4">
    <source>
        <dbReference type="ARBA" id="ARBA00023136"/>
    </source>
</evidence>
<dbReference type="Proteomes" id="UP000484164">
    <property type="component" value="Unassembled WGS sequence"/>
</dbReference>
<feature type="transmembrane region" description="Helical" evidence="5">
    <location>
        <begin position="348"/>
        <end position="365"/>
    </location>
</feature>
<feature type="transmembrane region" description="Helical" evidence="5">
    <location>
        <begin position="371"/>
        <end position="389"/>
    </location>
</feature>
<feature type="domain" description="Major facilitator superfamily (MFS) profile" evidence="6">
    <location>
        <begin position="7"/>
        <end position="393"/>
    </location>
</feature>
<dbReference type="PANTHER" id="PTHR24002:SF3">
    <property type="entry name" value="SOLUTE CARRIER FAMILY 22 MEMBER 18"/>
    <property type="match status" value="1"/>
</dbReference>
<dbReference type="PROSITE" id="PS50850">
    <property type="entry name" value="MFS"/>
    <property type="match status" value="1"/>
</dbReference>
<evidence type="ECO:0000256" key="1">
    <source>
        <dbReference type="ARBA" id="ARBA00004141"/>
    </source>
</evidence>
<dbReference type="GO" id="GO:0022857">
    <property type="term" value="F:transmembrane transporter activity"/>
    <property type="evidence" value="ECO:0007669"/>
    <property type="project" value="InterPro"/>
</dbReference>
<evidence type="ECO:0000313" key="8">
    <source>
        <dbReference type="Proteomes" id="UP000484164"/>
    </source>
</evidence>
<keyword evidence="4 5" id="KW-0472">Membrane</keyword>
<evidence type="ECO:0000256" key="2">
    <source>
        <dbReference type="ARBA" id="ARBA00022692"/>
    </source>
</evidence>
<feature type="transmembrane region" description="Helical" evidence="5">
    <location>
        <begin position="95"/>
        <end position="119"/>
    </location>
</feature>
<sequence length="399" mass="43419">MLFKNKAILVIIFTVFIDLVGVGLIIPILPNYAKGELQLTETVVGIIIGIFSLMQFVFGPILGSWSDRVGRRPIILITSTITGISYLVFSQADTLALLLLARALGGIGGANIGVAQAYISDVVEPANRARAFAYIGAAFGLGFVIGPFLGGIVYEYLGFSWVGYVAAIISFANVGLAYRLLTESVKEKSSRAGKSRNPFADFIRIRKYPAVAGLMTITLIFMAAFAMMQSMSAIMWKEEYLLTEKQVGLMFAFIGAMAFIIQGGLIGWFQKRISERLLLVYGNILVGIGLLGLSFVPVHHLFPFEFLFIICMSLGMAFFTPTMSNLLSKLVSEKEQGSVLSVNQSMSSLARVIGPIIGGALYHQFNYHTPFVTGGAIVAVLAVYSFFYLKGAEKEEPLN</sequence>
<dbReference type="AlphaFoldDB" id="A0A6L3ZI96"/>
<dbReference type="PANTHER" id="PTHR24002">
    <property type="entry name" value="SOLUTE CARRIER FAMILY 22 MEMBER 18"/>
    <property type="match status" value="1"/>
</dbReference>
<dbReference type="OrthoDB" id="9793283at2"/>
<dbReference type="InterPro" id="IPR001958">
    <property type="entry name" value="Tet-R_TetA/multi-R_MdtG-like"/>
</dbReference>
<feature type="transmembrane region" description="Helical" evidence="5">
    <location>
        <begin position="208"/>
        <end position="228"/>
    </location>
</feature>
<dbReference type="Gene3D" id="1.20.1250.20">
    <property type="entry name" value="MFS general substrate transporter like domains"/>
    <property type="match status" value="1"/>
</dbReference>
<feature type="transmembrane region" description="Helical" evidence="5">
    <location>
        <begin position="159"/>
        <end position="181"/>
    </location>
</feature>
<dbReference type="SUPFAM" id="SSF103473">
    <property type="entry name" value="MFS general substrate transporter"/>
    <property type="match status" value="1"/>
</dbReference>
<accession>A0A6L3ZI96</accession>
<feature type="transmembrane region" description="Helical" evidence="5">
    <location>
        <begin position="7"/>
        <end position="30"/>
    </location>
</feature>
<feature type="transmembrane region" description="Helical" evidence="5">
    <location>
        <begin position="131"/>
        <end position="153"/>
    </location>
</feature>
<keyword evidence="8" id="KW-1185">Reference proteome</keyword>
<proteinExistence type="predicted"/>
<feature type="transmembrane region" description="Helical" evidence="5">
    <location>
        <begin position="74"/>
        <end position="89"/>
    </location>
</feature>
<dbReference type="InterPro" id="IPR020846">
    <property type="entry name" value="MFS_dom"/>
</dbReference>
<feature type="transmembrane region" description="Helical" evidence="5">
    <location>
        <begin position="278"/>
        <end position="300"/>
    </location>
</feature>
<comment type="caution">
    <text evidence="7">The sequence shown here is derived from an EMBL/GenBank/DDBJ whole genome shotgun (WGS) entry which is preliminary data.</text>
</comment>
<name>A0A6L3ZI96_9FLAO</name>
<dbReference type="GO" id="GO:0016020">
    <property type="term" value="C:membrane"/>
    <property type="evidence" value="ECO:0007669"/>
    <property type="project" value="UniProtKB-SubCell"/>
</dbReference>
<dbReference type="InterPro" id="IPR011701">
    <property type="entry name" value="MFS"/>
</dbReference>
<keyword evidence="3 5" id="KW-1133">Transmembrane helix</keyword>
<evidence type="ECO:0000313" key="7">
    <source>
        <dbReference type="EMBL" id="KAB2817343.1"/>
    </source>
</evidence>